<proteinExistence type="predicted"/>
<feature type="chain" id="PRO_5029476298" evidence="1">
    <location>
        <begin position="30"/>
        <end position="119"/>
    </location>
</feature>
<comment type="caution">
    <text evidence="2">The sequence shown here is derived from an EMBL/GenBank/DDBJ whole genome shotgun (WGS) entry which is preliminary data.</text>
</comment>
<evidence type="ECO:0000313" key="2">
    <source>
        <dbReference type="EMBL" id="MBA0675052.1"/>
    </source>
</evidence>
<reference evidence="2 3" key="1">
    <citation type="journal article" date="2019" name="Genome Biol. Evol.">
        <title>Insights into the evolution of the New World diploid cottons (Gossypium, subgenus Houzingenia) based on genome sequencing.</title>
        <authorList>
            <person name="Grover C.E."/>
            <person name="Arick M.A. 2nd"/>
            <person name="Thrash A."/>
            <person name="Conover J.L."/>
            <person name="Sanders W.S."/>
            <person name="Peterson D.G."/>
            <person name="Frelichowski J.E."/>
            <person name="Scheffler J.A."/>
            <person name="Scheffler B.E."/>
            <person name="Wendel J.F."/>
        </authorList>
    </citation>
    <scope>NUCLEOTIDE SEQUENCE [LARGE SCALE GENOMIC DNA]</scope>
    <source>
        <strain evidence="2">185</strain>
        <tissue evidence="2">Leaf</tissue>
    </source>
</reference>
<feature type="signal peptide" evidence="1">
    <location>
        <begin position="1"/>
        <end position="29"/>
    </location>
</feature>
<evidence type="ECO:0000313" key="3">
    <source>
        <dbReference type="Proteomes" id="UP000593577"/>
    </source>
</evidence>
<name>A0A7J8WJI0_GOSAI</name>
<evidence type="ECO:0000256" key="1">
    <source>
        <dbReference type="SAM" id="SignalP"/>
    </source>
</evidence>
<feature type="non-terminal residue" evidence="2">
    <location>
        <position position="1"/>
    </location>
</feature>
<protein>
    <submittedName>
        <fullName evidence="2">Uncharacterized protein</fullName>
    </submittedName>
</protein>
<dbReference type="AlphaFoldDB" id="A0A7J8WJI0"/>
<dbReference type="EMBL" id="JABFAA010000001">
    <property type="protein sequence ID" value="MBA0675052.1"/>
    <property type="molecule type" value="Genomic_DNA"/>
</dbReference>
<gene>
    <name evidence="2" type="ORF">Goari_016616</name>
</gene>
<sequence length="119" mass="13820">MMRNIFMEGKGGLKWVVLLDFLSISPTTAIRYHGNVTAFSWDPSLLLLISSQYNHAWQQSTTTTKTDFLAYVSLLNGFHFSPRCRHRQWHWKAGKNEHHLWKKRDSAGSGRTAFNLVRI</sequence>
<dbReference type="Proteomes" id="UP000593577">
    <property type="component" value="Unassembled WGS sequence"/>
</dbReference>
<keyword evidence="1" id="KW-0732">Signal</keyword>
<accession>A0A7J8WJI0</accession>
<keyword evidence="3" id="KW-1185">Reference proteome</keyword>
<organism evidence="2 3">
    <name type="scientific">Gossypium aridum</name>
    <name type="common">American cotton</name>
    <name type="synonym">Erioxylum aridum</name>
    <dbReference type="NCBI Taxonomy" id="34290"/>
    <lineage>
        <taxon>Eukaryota</taxon>
        <taxon>Viridiplantae</taxon>
        <taxon>Streptophyta</taxon>
        <taxon>Embryophyta</taxon>
        <taxon>Tracheophyta</taxon>
        <taxon>Spermatophyta</taxon>
        <taxon>Magnoliopsida</taxon>
        <taxon>eudicotyledons</taxon>
        <taxon>Gunneridae</taxon>
        <taxon>Pentapetalae</taxon>
        <taxon>rosids</taxon>
        <taxon>malvids</taxon>
        <taxon>Malvales</taxon>
        <taxon>Malvaceae</taxon>
        <taxon>Malvoideae</taxon>
        <taxon>Gossypium</taxon>
    </lineage>
</organism>